<comment type="catalytic activity">
    <reaction evidence="3">
        <text>a uridine in RNA = a pseudouridine in RNA</text>
        <dbReference type="Rhea" id="RHEA:48348"/>
        <dbReference type="Rhea" id="RHEA-COMP:12068"/>
        <dbReference type="Rhea" id="RHEA-COMP:12069"/>
        <dbReference type="ChEBI" id="CHEBI:65314"/>
        <dbReference type="ChEBI" id="CHEBI:65315"/>
    </reaction>
</comment>
<dbReference type="Pfam" id="PF00849">
    <property type="entry name" value="PseudoU_synth_2"/>
    <property type="match status" value="1"/>
</dbReference>
<evidence type="ECO:0000259" key="4">
    <source>
        <dbReference type="Pfam" id="PF00849"/>
    </source>
</evidence>
<dbReference type="STRING" id="1618607.UY86_C0003G0037"/>
<sequence length="222" mass="25505">MEPKILYEDSELIVVDKPSGLQVIEDRHAERETLTDWLRKKYPEFHIVHRIDRETSGVLAVARTQNAFEFLKKQFKNREVQKVYRAFVYGNLKDERGIIDKPIGSARGGLGPRSARTPYGTVRDAVTMYRLIKNTEGAAYVEIFPKTGRTHQIRVHFAAIQHPILCDKLYAPGRPMLLGFNRLALHALSLRLKHPNGKGMYFEAQLPQDFLSASQKFFAPER</sequence>
<dbReference type="GO" id="GO:0003723">
    <property type="term" value="F:RNA binding"/>
    <property type="evidence" value="ECO:0007669"/>
    <property type="project" value="InterPro"/>
</dbReference>
<evidence type="ECO:0000313" key="6">
    <source>
        <dbReference type="Proteomes" id="UP000033852"/>
    </source>
</evidence>
<dbReference type="Gene3D" id="3.30.2350.10">
    <property type="entry name" value="Pseudouridine synthase"/>
    <property type="match status" value="1"/>
</dbReference>
<dbReference type="InterPro" id="IPR006145">
    <property type="entry name" value="PsdUridine_synth_RsuA/RluA"/>
</dbReference>
<keyword evidence="3" id="KW-0413">Isomerase</keyword>
<dbReference type="GO" id="GO:0000455">
    <property type="term" value="P:enzyme-directed rRNA pseudouridine synthesis"/>
    <property type="evidence" value="ECO:0007669"/>
    <property type="project" value="TreeGrafter"/>
</dbReference>
<name>A0A0G1Y3R6_9BACT</name>
<dbReference type="GO" id="GO:0009982">
    <property type="term" value="F:pseudouridine synthase activity"/>
    <property type="evidence" value="ECO:0007669"/>
    <property type="project" value="InterPro"/>
</dbReference>
<dbReference type="SUPFAM" id="SSF55120">
    <property type="entry name" value="Pseudouridine synthase"/>
    <property type="match status" value="1"/>
</dbReference>
<evidence type="ECO:0000256" key="3">
    <source>
        <dbReference type="RuleBase" id="RU362028"/>
    </source>
</evidence>
<dbReference type="InterPro" id="IPR020103">
    <property type="entry name" value="PsdUridine_synth_cat_dom_sf"/>
</dbReference>
<proteinExistence type="inferred from homology"/>
<dbReference type="EC" id="5.4.99.-" evidence="3"/>
<evidence type="ECO:0000256" key="1">
    <source>
        <dbReference type="ARBA" id="ARBA00010876"/>
    </source>
</evidence>
<comment type="caution">
    <text evidence="5">The sequence shown here is derived from an EMBL/GenBank/DDBJ whole genome shotgun (WGS) entry which is preliminary data.</text>
</comment>
<gene>
    <name evidence="5" type="ORF">UY86_C0003G0037</name>
</gene>
<dbReference type="GO" id="GO:0140098">
    <property type="term" value="F:catalytic activity, acting on RNA"/>
    <property type="evidence" value="ECO:0007669"/>
    <property type="project" value="UniProtKB-ARBA"/>
</dbReference>
<dbReference type="InterPro" id="IPR006225">
    <property type="entry name" value="PsdUridine_synth_RluC/D"/>
</dbReference>
<comment type="function">
    <text evidence="3">Responsible for synthesis of pseudouridine from uracil.</text>
</comment>
<dbReference type="Proteomes" id="UP000033852">
    <property type="component" value="Unassembled WGS sequence"/>
</dbReference>
<protein>
    <recommendedName>
        <fullName evidence="3">Pseudouridine synthase</fullName>
        <ecNumber evidence="3">5.4.99.-</ecNumber>
    </recommendedName>
</protein>
<feature type="domain" description="Pseudouridine synthase RsuA/RluA-like" evidence="4">
    <location>
        <begin position="12"/>
        <end position="159"/>
    </location>
</feature>
<dbReference type="NCBIfam" id="TIGR00005">
    <property type="entry name" value="rluA_subfam"/>
    <property type="match status" value="1"/>
</dbReference>
<evidence type="ECO:0000256" key="2">
    <source>
        <dbReference type="PIRSR" id="PIRSR606225-1"/>
    </source>
</evidence>
<dbReference type="CDD" id="cd02869">
    <property type="entry name" value="PseudoU_synth_RluA_like"/>
    <property type="match status" value="1"/>
</dbReference>
<dbReference type="InterPro" id="IPR050188">
    <property type="entry name" value="RluA_PseudoU_synthase"/>
</dbReference>
<dbReference type="AlphaFoldDB" id="A0A0G1Y3R6"/>
<organism evidence="5 6">
    <name type="scientific">Candidatus Adlerbacteria bacterium GW2011_GWB1_54_7</name>
    <dbReference type="NCBI Taxonomy" id="1618607"/>
    <lineage>
        <taxon>Bacteria</taxon>
        <taxon>Candidatus Adleribacteriota</taxon>
    </lineage>
</organism>
<accession>A0A0G1Y3R6</accession>
<comment type="similarity">
    <text evidence="1 3">Belongs to the pseudouridine synthase RluA family.</text>
</comment>
<feature type="active site" evidence="2">
    <location>
        <position position="52"/>
    </location>
</feature>
<reference evidence="5 6" key="1">
    <citation type="journal article" date="2015" name="Nature">
        <title>rRNA introns, odd ribosomes, and small enigmatic genomes across a large radiation of phyla.</title>
        <authorList>
            <person name="Brown C.T."/>
            <person name="Hug L.A."/>
            <person name="Thomas B.C."/>
            <person name="Sharon I."/>
            <person name="Castelle C.J."/>
            <person name="Singh A."/>
            <person name="Wilkins M.J."/>
            <person name="Williams K.H."/>
            <person name="Banfield J.F."/>
        </authorList>
    </citation>
    <scope>NUCLEOTIDE SEQUENCE [LARGE SCALE GENOMIC DNA]</scope>
</reference>
<dbReference type="EMBL" id="LCRR01000003">
    <property type="protein sequence ID" value="KKW37815.1"/>
    <property type="molecule type" value="Genomic_DNA"/>
</dbReference>
<dbReference type="PANTHER" id="PTHR21600:SF87">
    <property type="entry name" value="RNA PSEUDOURIDYLATE SYNTHASE DOMAIN-CONTAINING PROTEIN 1"/>
    <property type="match status" value="1"/>
</dbReference>
<dbReference type="PANTHER" id="PTHR21600">
    <property type="entry name" value="MITOCHONDRIAL RNA PSEUDOURIDINE SYNTHASE"/>
    <property type="match status" value="1"/>
</dbReference>
<evidence type="ECO:0000313" key="5">
    <source>
        <dbReference type="EMBL" id="KKW37815.1"/>
    </source>
</evidence>